<evidence type="ECO:0000313" key="4">
    <source>
        <dbReference type="Proteomes" id="UP000314294"/>
    </source>
</evidence>
<proteinExistence type="predicted"/>
<reference evidence="3 4" key="1">
    <citation type="submission" date="2019-03" db="EMBL/GenBank/DDBJ databases">
        <title>First draft genome of Liparis tanakae, snailfish: a comprehensive survey of snailfish specific genes.</title>
        <authorList>
            <person name="Kim W."/>
            <person name="Song I."/>
            <person name="Jeong J.-H."/>
            <person name="Kim D."/>
            <person name="Kim S."/>
            <person name="Ryu S."/>
            <person name="Song J.Y."/>
            <person name="Lee S.K."/>
        </authorList>
    </citation>
    <scope>NUCLEOTIDE SEQUENCE [LARGE SCALE GENOMIC DNA]</scope>
    <source>
        <tissue evidence="3">Muscle</tissue>
    </source>
</reference>
<dbReference type="Proteomes" id="UP000314294">
    <property type="component" value="Unassembled WGS sequence"/>
</dbReference>
<evidence type="ECO:0000313" key="3">
    <source>
        <dbReference type="EMBL" id="TNN86092.1"/>
    </source>
</evidence>
<keyword evidence="3" id="KW-0808">Transferase</keyword>
<name>A0A4Z2J9J0_9TELE</name>
<evidence type="ECO:0000256" key="2">
    <source>
        <dbReference type="SAM" id="Phobius"/>
    </source>
</evidence>
<dbReference type="GO" id="GO:0016740">
    <property type="term" value="F:transferase activity"/>
    <property type="evidence" value="ECO:0007669"/>
    <property type="project" value="UniProtKB-KW"/>
</dbReference>
<keyword evidence="2" id="KW-0812">Transmembrane</keyword>
<gene>
    <name evidence="3" type="primary">Zdhhc14</name>
    <name evidence="3" type="ORF">EYF80_003509</name>
</gene>
<dbReference type="OrthoDB" id="4096362at2759"/>
<protein>
    <submittedName>
        <fullName evidence="3">Putative palmitoyltransferase ZDHHC14</fullName>
    </submittedName>
</protein>
<keyword evidence="2" id="KW-1133">Transmembrane helix</keyword>
<evidence type="ECO:0000256" key="1">
    <source>
        <dbReference type="SAM" id="MobiDB-lite"/>
    </source>
</evidence>
<organism evidence="3 4">
    <name type="scientific">Liparis tanakae</name>
    <name type="common">Tanaka's snailfish</name>
    <dbReference type="NCBI Taxonomy" id="230148"/>
    <lineage>
        <taxon>Eukaryota</taxon>
        <taxon>Metazoa</taxon>
        <taxon>Chordata</taxon>
        <taxon>Craniata</taxon>
        <taxon>Vertebrata</taxon>
        <taxon>Euteleostomi</taxon>
        <taxon>Actinopterygii</taxon>
        <taxon>Neopterygii</taxon>
        <taxon>Teleostei</taxon>
        <taxon>Neoteleostei</taxon>
        <taxon>Acanthomorphata</taxon>
        <taxon>Eupercaria</taxon>
        <taxon>Perciformes</taxon>
        <taxon>Cottioidei</taxon>
        <taxon>Cottales</taxon>
        <taxon>Liparidae</taxon>
        <taxon>Liparis</taxon>
    </lineage>
</organism>
<accession>A0A4Z2J9J0</accession>
<feature type="region of interest" description="Disordered" evidence="1">
    <location>
        <begin position="1"/>
        <end position="40"/>
    </location>
</feature>
<feature type="transmembrane region" description="Helical" evidence="2">
    <location>
        <begin position="89"/>
        <end position="112"/>
    </location>
</feature>
<sequence>MKKCEYQQIDPRTLQTPTPIPPPHLGAQRAEREEPKGPRRKWQVFPGKNRFYCDGRIIVARQSGVLPLTLGLILITSGLFFIYDCPFLVKHLTSCIPVIGGGLFVFVVITLLQTSLTDPGILPRATPDEAADIEKQIGKDQLSHKWAQHSTIASIAQSGVPFVLELFMCRVLKEM</sequence>
<keyword evidence="4" id="KW-1185">Reference proteome</keyword>
<feature type="transmembrane region" description="Helical" evidence="2">
    <location>
        <begin position="65"/>
        <end position="83"/>
    </location>
</feature>
<dbReference type="EMBL" id="SRLO01000017">
    <property type="protein sequence ID" value="TNN86092.1"/>
    <property type="molecule type" value="Genomic_DNA"/>
</dbReference>
<keyword evidence="2" id="KW-0472">Membrane</keyword>
<comment type="caution">
    <text evidence="3">The sequence shown here is derived from an EMBL/GenBank/DDBJ whole genome shotgun (WGS) entry which is preliminary data.</text>
</comment>
<dbReference type="AlphaFoldDB" id="A0A4Z2J9J0"/>